<reference evidence="1" key="1">
    <citation type="submission" date="2018-11" db="EMBL/GenBank/DDBJ databases">
        <authorList>
            <consortium name="Pathogen Informatics"/>
        </authorList>
    </citation>
    <scope>NUCLEOTIDE SEQUENCE</scope>
</reference>
<name>A0A448WX78_9PLAT</name>
<organism evidence="1 2">
    <name type="scientific">Protopolystoma xenopodis</name>
    <dbReference type="NCBI Taxonomy" id="117903"/>
    <lineage>
        <taxon>Eukaryota</taxon>
        <taxon>Metazoa</taxon>
        <taxon>Spiralia</taxon>
        <taxon>Lophotrochozoa</taxon>
        <taxon>Platyhelminthes</taxon>
        <taxon>Monogenea</taxon>
        <taxon>Polyopisthocotylea</taxon>
        <taxon>Polystomatidea</taxon>
        <taxon>Polystomatidae</taxon>
        <taxon>Protopolystoma</taxon>
    </lineage>
</organism>
<gene>
    <name evidence="1" type="ORF">PXEA_LOCUS15871</name>
</gene>
<evidence type="ECO:0000313" key="1">
    <source>
        <dbReference type="EMBL" id="VEL22431.1"/>
    </source>
</evidence>
<comment type="caution">
    <text evidence="1">The sequence shown here is derived from an EMBL/GenBank/DDBJ whole genome shotgun (WGS) entry which is preliminary data.</text>
</comment>
<dbReference type="AlphaFoldDB" id="A0A448WX78"/>
<dbReference type="Proteomes" id="UP000784294">
    <property type="component" value="Unassembled WGS sequence"/>
</dbReference>
<evidence type="ECO:0000313" key="2">
    <source>
        <dbReference type="Proteomes" id="UP000784294"/>
    </source>
</evidence>
<protein>
    <submittedName>
        <fullName evidence="1">Uncharacterized protein</fullName>
    </submittedName>
</protein>
<keyword evidence="2" id="KW-1185">Reference proteome</keyword>
<dbReference type="EMBL" id="CAAALY010056369">
    <property type="protein sequence ID" value="VEL22431.1"/>
    <property type="molecule type" value="Genomic_DNA"/>
</dbReference>
<accession>A0A448WX78</accession>
<sequence length="77" mass="8593">MFTGTYLAVTKSKARHGVCKGWSNFARSACSQETTIPVNSFERRHIGPGEKDKQKMLATCGFKVRLSDFKLLADLII</sequence>
<proteinExistence type="predicted"/>